<dbReference type="Proteomes" id="UP000600449">
    <property type="component" value="Unassembled WGS sequence"/>
</dbReference>
<dbReference type="RefSeq" id="WP_188910637.1">
    <property type="nucleotide sequence ID" value="NZ_BMMF01000003.1"/>
</dbReference>
<organism evidence="1 2">
    <name type="scientific">Salinarimonas ramus</name>
    <dbReference type="NCBI Taxonomy" id="690164"/>
    <lineage>
        <taxon>Bacteria</taxon>
        <taxon>Pseudomonadati</taxon>
        <taxon>Pseudomonadota</taxon>
        <taxon>Alphaproteobacteria</taxon>
        <taxon>Hyphomicrobiales</taxon>
        <taxon>Salinarimonadaceae</taxon>
        <taxon>Salinarimonas</taxon>
    </lineage>
</organism>
<comment type="caution">
    <text evidence="1">The sequence shown here is derived from an EMBL/GenBank/DDBJ whole genome shotgun (WGS) entry which is preliminary data.</text>
</comment>
<keyword evidence="2" id="KW-1185">Reference proteome</keyword>
<evidence type="ECO:0000313" key="1">
    <source>
        <dbReference type="EMBL" id="GGK27097.1"/>
    </source>
</evidence>
<gene>
    <name evidence="1" type="ORF">GCM10011322_11990</name>
</gene>
<name>A0A917Q5P4_9HYPH</name>
<dbReference type="AlphaFoldDB" id="A0A917Q5P4"/>
<protein>
    <submittedName>
        <fullName evidence="1">Uncharacterized protein</fullName>
    </submittedName>
</protein>
<accession>A0A917Q5P4</accession>
<reference evidence="1 2" key="1">
    <citation type="journal article" date="2014" name="Int. J. Syst. Evol. Microbiol.">
        <title>Complete genome sequence of Corynebacterium casei LMG S-19264T (=DSM 44701T), isolated from a smear-ripened cheese.</title>
        <authorList>
            <consortium name="US DOE Joint Genome Institute (JGI-PGF)"/>
            <person name="Walter F."/>
            <person name="Albersmeier A."/>
            <person name="Kalinowski J."/>
            <person name="Ruckert C."/>
        </authorList>
    </citation>
    <scope>NUCLEOTIDE SEQUENCE [LARGE SCALE GENOMIC DNA]</scope>
    <source>
        <strain evidence="1 2">CGMCC 1.9161</strain>
    </source>
</reference>
<dbReference type="EMBL" id="BMMF01000003">
    <property type="protein sequence ID" value="GGK27097.1"/>
    <property type="molecule type" value="Genomic_DNA"/>
</dbReference>
<evidence type="ECO:0000313" key="2">
    <source>
        <dbReference type="Proteomes" id="UP000600449"/>
    </source>
</evidence>
<sequence>MSPEIRPPGPLLADTITRLPEGAAGAVVVTGSHGGVYAAYVARRDGVRAVILNDAGVGKDDAGIGGLAWLDAAGMAAATVAAASADIGDAADMVARGIVSHANARAAALGVRPGQACAEAAALLEAAAMPEAPFAPLDETRRVETPPGARRPLVLVDSAALVKADADRGAVVVTGSHGALFGGDPRNALKADAALALFNDAGGGIGTTRLPALETRGIAAATVAASSARIGDARSTLEDGIVSALNARAAALGGRVGMRARDLVGLALHA</sequence>
<proteinExistence type="predicted"/>